<dbReference type="SUPFAM" id="SSF103473">
    <property type="entry name" value="MFS general substrate transporter"/>
    <property type="match status" value="1"/>
</dbReference>
<dbReference type="Pfam" id="PF07690">
    <property type="entry name" value="MFS_1"/>
    <property type="match status" value="1"/>
</dbReference>
<dbReference type="PANTHER" id="PTHR23514:SF13">
    <property type="entry name" value="INNER MEMBRANE PROTEIN YBJJ"/>
    <property type="match status" value="1"/>
</dbReference>
<dbReference type="AlphaFoldDB" id="A0A7Y6A3F1"/>
<dbReference type="InterPro" id="IPR011701">
    <property type="entry name" value="MFS"/>
</dbReference>
<dbReference type="PROSITE" id="PS50850">
    <property type="entry name" value="MFS"/>
    <property type="match status" value="1"/>
</dbReference>
<feature type="transmembrane region" description="Helical" evidence="5">
    <location>
        <begin position="323"/>
        <end position="350"/>
    </location>
</feature>
<feature type="transmembrane region" description="Helical" evidence="5">
    <location>
        <begin position="146"/>
        <end position="166"/>
    </location>
</feature>
<protein>
    <submittedName>
        <fullName evidence="7">MFS transporter</fullName>
    </submittedName>
</protein>
<keyword evidence="4 5" id="KW-0472">Membrane</keyword>
<evidence type="ECO:0000256" key="3">
    <source>
        <dbReference type="ARBA" id="ARBA00022989"/>
    </source>
</evidence>
<comment type="subcellular location">
    <subcellularLocation>
        <location evidence="1">Cell membrane</location>
        <topology evidence="1">Multi-pass membrane protein</topology>
    </subcellularLocation>
</comment>
<feature type="transmembrane region" description="Helical" evidence="5">
    <location>
        <begin position="20"/>
        <end position="40"/>
    </location>
</feature>
<feature type="transmembrane region" description="Helical" evidence="5">
    <location>
        <begin position="84"/>
        <end position="107"/>
    </location>
</feature>
<evidence type="ECO:0000256" key="4">
    <source>
        <dbReference type="ARBA" id="ARBA00023136"/>
    </source>
</evidence>
<feature type="transmembrane region" description="Helical" evidence="5">
    <location>
        <begin position="227"/>
        <end position="245"/>
    </location>
</feature>
<keyword evidence="8" id="KW-1185">Reference proteome</keyword>
<dbReference type="Proteomes" id="UP000565724">
    <property type="component" value="Unassembled WGS sequence"/>
</dbReference>
<feature type="domain" description="Major facilitator superfamily (MFS) profile" evidence="6">
    <location>
        <begin position="18"/>
        <end position="411"/>
    </location>
</feature>
<dbReference type="InterPro" id="IPR036259">
    <property type="entry name" value="MFS_trans_sf"/>
</dbReference>
<evidence type="ECO:0000313" key="8">
    <source>
        <dbReference type="Proteomes" id="UP000565724"/>
    </source>
</evidence>
<comment type="caution">
    <text evidence="7">The sequence shown here is derived from an EMBL/GenBank/DDBJ whole genome shotgun (WGS) entry which is preliminary data.</text>
</comment>
<dbReference type="PANTHER" id="PTHR23514">
    <property type="entry name" value="BYPASS OF STOP CODON PROTEIN 6"/>
    <property type="match status" value="1"/>
</dbReference>
<feature type="transmembrane region" description="Helical" evidence="5">
    <location>
        <begin position="172"/>
        <end position="192"/>
    </location>
</feature>
<dbReference type="InterPro" id="IPR020846">
    <property type="entry name" value="MFS_dom"/>
</dbReference>
<dbReference type="InterPro" id="IPR051788">
    <property type="entry name" value="MFS_Transporter"/>
</dbReference>
<evidence type="ECO:0000256" key="5">
    <source>
        <dbReference type="SAM" id="Phobius"/>
    </source>
</evidence>
<proteinExistence type="predicted"/>
<keyword evidence="3 5" id="KW-1133">Transmembrane helix</keyword>
<feature type="transmembrane region" description="Helical" evidence="5">
    <location>
        <begin position="52"/>
        <end position="72"/>
    </location>
</feature>
<reference evidence="7 8" key="1">
    <citation type="submission" date="2020-05" db="EMBL/GenBank/DDBJ databases">
        <title>Genome Sequencing of Type Strains.</title>
        <authorList>
            <person name="Lemaire J.F."/>
            <person name="Inderbitzin P."/>
            <person name="Gregorio O.A."/>
            <person name="Collins S.B."/>
            <person name="Wespe N."/>
            <person name="Knight-Connoni V."/>
        </authorList>
    </citation>
    <scope>NUCLEOTIDE SEQUENCE [LARGE SCALE GENOMIC DNA]</scope>
    <source>
        <strain evidence="7 8">ATCC 25174</strain>
    </source>
</reference>
<feature type="transmembrane region" description="Helical" evidence="5">
    <location>
        <begin position="257"/>
        <end position="277"/>
    </location>
</feature>
<evidence type="ECO:0000313" key="7">
    <source>
        <dbReference type="EMBL" id="NUU18890.1"/>
    </source>
</evidence>
<dbReference type="GO" id="GO:0022857">
    <property type="term" value="F:transmembrane transporter activity"/>
    <property type="evidence" value="ECO:0007669"/>
    <property type="project" value="InterPro"/>
</dbReference>
<keyword evidence="2 5" id="KW-0812">Transmembrane</keyword>
<feature type="transmembrane region" description="Helical" evidence="5">
    <location>
        <begin position="113"/>
        <end position="134"/>
    </location>
</feature>
<sequence length="423" mass="41939">MTPPSSGGSPVSTVIRRARVATSAGFAAQGFVYAVLLTSLEGFKDRYGVDDGQITLVVLGVCVMAALGTLVADRVARSSGGSRVVLGSGLAIVAASVVVAAVAPGFALLAAGFAVYGVGLGMVDAGTNMQAVAVQREYGRSLLTGFYASWSAGGIVGAVLVAVTTGRTPTDPVAVALLSGTLVAGLAAGWVLRSAWRGRGPAGVHADGVARPDEALAIPVGAGERPVVPWGAVLLLGLGVVAYYVADTAISTWSTIYLGDVLLAAASFAPLGYAAYLTTTLGSRLAGDPLVRRWGRVIVLRVAALVGAVGLVLVVAAPGPWVALVGFAIAGAGLGVIAPLCFSAAGTLAPGHADAVVARLNIFNYVGAVLGGVLVGAIGSTSSLHYGFLVPIVLVVAVAVLAGRFGVTRAEGARATADSEAGA</sequence>
<accession>A0A7Y6A3F1</accession>
<dbReference type="GO" id="GO:0005886">
    <property type="term" value="C:plasma membrane"/>
    <property type="evidence" value="ECO:0007669"/>
    <property type="project" value="UniProtKB-SubCell"/>
</dbReference>
<feature type="transmembrane region" description="Helical" evidence="5">
    <location>
        <begin position="298"/>
        <end position="317"/>
    </location>
</feature>
<evidence type="ECO:0000256" key="1">
    <source>
        <dbReference type="ARBA" id="ARBA00004651"/>
    </source>
</evidence>
<organism evidence="7 8">
    <name type="scientific">Cellulomonas humilata</name>
    <dbReference type="NCBI Taxonomy" id="144055"/>
    <lineage>
        <taxon>Bacteria</taxon>
        <taxon>Bacillati</taxon>
        <taxon>Actinomycetota</taxon>
        <taxon>Actinomycetes</taxon>
        <taxon>Micrococcales</taxon>
        <taxon>Cellulomonadaceae</taxon>
        <taxon>Cellulomonas</taxon>
    </lineage>
</organism>
<dbReference type="Gene3D" id="1.20.1250.20">
    <property type="entry name" value="MFS general substrate transporter like domains"/>
    <property type="match status" value="2"/>
</dbReference>
<evidence type="ECO:0000256" key="2">
    <source>
        <dbReference type="ARBA" id="ARBA00022692"/>
    </source>
</evidence>
<evidence type="ECO:0000259" key="6">
    <source>
        <dbReference type="PROSITE" id="PS50850"/>
    </source>
</evidence>
<dbReference type="EMBL" id="JABMCI010000069">
    <property type="protein sequence ID" value="NUU18890.1"/>
    <property type="molecule type" value="Genomic_DNA"/>
</dbReference>
<feature type="transmembrane region" description="Helical" evidence="5">
    <location>
        <begin position="362"/>
        <end position="380"/>
    </location>
</feature>
<gene>
    <name evidence="7" type="ORF">HP550_16685</name>
</gene>
<feature type="transmembrane region" description="Helical" evidence="5">
    <location>
        <begin position="386"/>
        <end position="407"/>
    </location>
</feature>
<name>A0A7Y6A3F1_9CELL</name>